<accession>A0A166B3C6</accession>
<dbReference type="InterPro" id="IPR029018">
    <property type="entry name" value="Hex-like_dom2"/>
</dbReference>
<dbReference type="STRING" id="1314776.A0A166B3C6"/>
<feature type="domain" description="Gylcosyl hydrolase 115 C-terminal" evidence="3">
    <location>
        <begin position="824"/>
        <end position="1005"/>
    </location>
</feature>
<dbReference type="EMBL" id="KV428122">
    <property type="protein sequence ID" value="KZT35963.1"/>
    <property type="molecule type" value="Genomic_DNA"/>
</dbReference>
<dbReference type="Pfam" id="PF15979">
    <property type="entry name" value="Glyco_hydro_115"/>
    <property type="match status" value="1"/>
</dbReference>
<evidence type="ECO:0000256" key="2">
    <source>
        <dbReference type="SAM" id="SignalP"/>
    </source>
</evidence>
<dbReference type="Gene3D" id="3.30.379.10">
    <property type="entry name" value="Chitobiase/beta-hexosaminidase domain 2-like"/>
    <property type="match status" value="1"/>
</dbReference>
<dbReference type="PANTHER" id="PTHR37842">
    <property type="match status" value="1"/>
</dbReference>
<evidence type="ECO:0000256" key="1">
    <source>
        <dbReference type="ARBA" id="ARBA00022801"/>
    </source>
</evidence>
<keyword evidence="2" id="KW-0732">Signal</keyword>
<keyword evidence="5" id="KW-1185">Reference proteome</keyword>
<gene>
    <name evidence="4" type="ORF">SISSUDRAFT_1050629</name>
</gene>
<dbReference type="GO" id="GO:0016787">
    <property type="term" value="F:hydrolase activity"/>
    <property type="evidence" value="ECO:0007669"/>
    <property type="project" value="UniProtKB-KW"/>
</dbReference>
<evidence type="ECO:0000259" key="3">
    <source>
        <dbReference type="Pfam" id="PF17829"/>
    </source>
</evidence>
<dbReference type="Pfam" id="PF17829">
    <property type="entry name" value="GH115_C"/>
    <property type="match status" value="1"/>
</dbReference>
<dbReference type="Gene3D" id="1.20.58.2150">
    <property type="match status" value="1"/>
</dbReference>
<dbReference type="Proteomes" id="UP000076798">
    <property type="component" value="Unassembled WGS sequence"/>
</dbReference>
<dbReference type="Gene3D" id="3.20.20.520">
    <property type="entry name" value="Glycosyl hydrolase family 115"/>
    <property type="match status" value="1"/>
</dbReference>
<dbReference type="Gene3D" id="2.60.120.1620">
    <property type="match status" value="1"/>
</dbReference>
<reference evidence="4 5" key="1">
    <citation type="journal article" date="2016" name="Mol. Biol. Evol.">
        <title>Comparative Genomics of Early-Diverging Mushroom-Forming Fungi Provides Insights into the Origins of Lignocellulose Decay Capabilities.</title>
        <authorList>
            <person name="Nagy L.G."/>
            <person name="Riley R."/>
            <person name="Tritt A."/>
            <person name="Adam C."/>
            <person name="Daum C."/>
            <person name="Floudas D."/>
            <person name="Sun H."/>
            <person name="Yadav J.S."/>
            <person name="Pangilinan J."/>
            <person name="Larsson K.H."/>
            <person name="Matsuura K."/>
            <person name="Barry K."/>
            <person name="Labutti K."/>
            <person name="Kuo R."/>
            <person name="Ohm R.A."/>
            <person name="Bhattacharya S.S."/>
            <person name="Shirouzu T."/>
            <person name="Yoshinaga Y."/>
            <person name="Martin F.M."/>
            <person name="Grigoriev I.V."/>
            <person name="Hibbett D.S."/>
        </authorList>
    </citation>
    <scope>NUCLEOTIDE SEQUENCE [LARGE SCALE GENOMIC DNA]</scope>
    <source>
        <strain evidence="4 5">HHB10207 ss-3</strain>
    </source>
</reference>
<evidence type="ECO:0000313" key="5">
    <source>
        <dbReference type="Proteomes" id="UP000076798"/>
    </source>
</evidence>
<dbReference type="InterPro" id="IPR041437">
    <property type="entry name" value="GH115_C"/>
</dbReference>
<dbReference type="InterPro" id="IPR042301">
    <property type="entry name" value="GH115_sf"/>
</dbReference>
<dbReference type="PANTHER" id="PTHR37842:SF2">
    <property type="entry name" value="GYLCOSYL HYDROLASE 115 C-TERMINAL DOMAIN-CONTAINING PROTEIN"/>
    <property type="match status" value="1"/>
</dbReference>
<evidence type="ECO:0000313" key="4">
    <source>
        <dbReference type="EMBL" id="KZT35963.1"/>
    </source>
</evidence>
<keyword evidence="1 4" id="KW-0378">Hydrolase</keyword>
<dbReference type="OrthoDB" id="4849794at2759"/>
<feature type="signal peptide" evidence="2">
    <location>
        <begin position="1"/>
        <end position="22"/>
    </location>
</feature>
<feature type="chain" id="PRO_5007871026" evidence="2">
    <location>
        <begin position="23"/>
        <end position="1009"/>
    </location>
</feature>
<dbReference type="InterPro" id="IPR031924">
    <property type="entry name" value="GH115"/>
</dbReference>
<proteinExistence type="predicted"/>
<name>A0A166B3C6_9AGAM</name>
<dbReference type="AlphaFoldDB" id="A0A166B3C6"/>
<protein>
    <submittedName>
        <fullName evidence="4">Glycoside hydrolase family 115 protein</fullName>
    </submittedName>
</protein>
<sequence>MWGPHVSLASVLWLLLSRQVHALNAVNCATSSTKAFSVVSSGKAAPIWIGSDDWPGVQRAASDFQSDIQKVTGVKPSLTNFTSNAKVSGIPIIVGTLGKSSLISQVVKNAKIDVSSINGTWESFWASEVSNPLPGVKQAYVIIGADKRGSIFGLYTHSESFGVSPWYWWADVPVKTSKSLFASGCQHGTPTVKYRGFFLNDEQPALQNWAQEKFNTNWTATPFNHFFYSNVSSSIRIFAPLHSISQIFELMLRLKGNYLWPAQWSSSFGVDDPENQFLADWYGVVMGTSHEEPMARSIPNEWNEFGSGPWDFSVNADNITEFWKVGVERAKPYETLYTVGMRGNGDEPLSTGESIGLLENVISVQRGLLSDAFPNTNVSKIPQVWCLYKEVQGYYQDGMTVPDDITLLWTDDNWGNIRRYPLQNETSRSGGAGVYYHVDYVGTPRDYKWIQSSQIPKHYEQLSLAVARNATQVWILNVGDLKPYERDTEFFITYGYNASIYNQANLDTAYVIPWAQREFGLSASKTAQVAEIIGNFTRYNSRRKPELWNSTTYSLTNYNEADTVLAEWQAVAAASDAIYNSLDKNTQPAFFQLVQHPVQASANLANMYIQAGFNQLRASQARLSANSLAVTVENLFEHDFDFESEYHSLLDGKWDHIMDQTHAGYYYWQQPMTNTMPSVSRVQSKKQALPGPMRIGLDGSAGAWPGDNPNDCAQQYSCPNPYLLTLDNYTPSGSRYIDIAAGGPNTFQWTINSNVTWLKLNSTKGTVTASSPETRIKLTVDWSKVTGAQYAAIQINATAKGQAPMNQPVFFIANNTVVPKGFKGFVEGDGGISIEAAHATRNTAVNGVQWTELPGYGRTISGVTPYPPTGNNDQNFTVGAGPLLEYDFYNFNTLVNGTLNVTTYVSPSFNGYGDDRRLAFAISIDDASPAPQYFMPLTPATTTPAGWDTPDGFVANSIVSVNTQHTNITTGNHTLKIYAIEPAVVVQKIVINTGNVRYAYLGPPESIRV</sequence>
<organism evidence="4 5">
    <name type="scientific">Sistotremastrum suecicum HHB10207 ss-3</name>
    <dbReference type="NCBI Taxonomy" id="1314776"/>
    <lineage>
        <taxon>Eukaryota</taxon>
        <taxon>Fungi</taxon>
        <taxon>Dikarya</taxon>
        <taxon>Basidiomycota</taxon>
        <taxon>Agaricomycotina</taxon>
        <taxon>Agaricomycetes</taxon>
        <taxon>Sistotremastrales</taxon>
        <taxon>Sistotremastraceae</taxon>
        <taxon>Sistotremastrum</taxon>
    </lineage>
</organism>